<dbReference type="Gene3D" id="2.30.30.830">
    <property type="match status" value="1"/>
</dbReference>
<dbReference type="Pfam" id="PF11356">
    <property type="entry name" value="T2SSC"/>
    <property type="match status" value="1"/>
</dbReference>
<feature type="domain" description="Type II secretion system protein GspC N-terminal" evidence="10">
    <location>
        <begin position="30"/>
        <end position="154"/>
    </location>
</feature>
<gene>
    <name evidence="11" type="ORF">MBAV_000112</name>
</gene>
<proteinExistence type="predicted"/>
<dbReference type="Gene3D" id="2.30.42.10">
    <property type="match status" value="1"/>
</dbReference>
<keyword evidence="8 9" id="KW-0472">Membrane</keyword>
<dbReference type="InterPro" id="IPR036034">
    <property type="entry name" value="PDZ_sf"/>
</dbReference>
<dbReference type="SUPFAM" id="SSF50156">
    <property type="entry name" value="PDZ domain-like"/>
    <property type="match status" value="1"/>
</dbReference>
<evidence type="ECO:0000256" key="3">
    <source>
        <dbReference type="ARBA" id="ARBA00022475"/>
    </source>
</evidence>
<keyword evidence="3" id="KW-1003">Cell membrane</keyword>
<evidence type="ECO:0000256" key="9">
    <source>
        <dbReference type="SAM" id="Phobius"/>
    </source>
</evidence>
<keyword evidence="4" id="KW-0997">Cell inner membrane</keyword>
<dbReference type="InterPro" id="IPR024961">
    <property type="entry name" value="T2SS_GspC_N"/>
</dbReference>
<accession>A0A0F3H0R0</accession>
<dbReference type="Proteomes" id="UP000033423">
    <property type="component" value="Unassembled WGS sequence"/>
</dbReference>
<feature type="transmembrane region" description="Helical" evidence="9">
    <location>
        <begin position="12"/>
        <end position="33"/>
    </location>
</feature>
<evidence type="ECO:0000256" key="2">
    <source>
        <dbReference type="ARBA" id="ARBA00022448"/>
    </source>
</evidence>
<evidence type="ECO:0000259" key="10">
    <source>
        <dbReference type="Pfam" id="PF11356"/>
    </source>
</evidence>
<comment type="caution">
    <text evidence="11">The sequence shown here is derived from an EMBL/GenBank/DDBJ whole genome shotgun (WGS) entry which is preliminary data.</text>
</comment>
<protein>
    <submittedName>
        <fullName evidence="11">General secretion pathway protein C</fullName>
    </submittedName>
</protein>
<name>A0A0F3H0R0_9BACT</name>
<organism evidence="11 12">
    <name type="scientific">Candidatus Magnetobacterium bavaricum</name>
    <dbReference type="NCBI Taxonomy" id="29290"/>
    <lineage>
        <taxon>Bacteria</taxon>
        <taxon>Pseudomonadati</taxon>
        <taxon>Nitrospirota</taxon>
        <taxon>Thermodesulfovibrionia</taxon>
        <taxon>Thermodesulfovibrionales</taxon>
        <taxon>Candidatus Magnetobacteriaceae</taxon>
        <taxon>Candidatus Magnetobacterium</taxon>
    </lineage>
</organism>
<dbReference type="AlphaFoldDB" id="A0A0F3H0R0"/>
<evidence type="ECO:0000313" key="11">
    <source>
        <dbReference type="EMBL" id="KJU87692.1"/>
    </source>
</evidence>
<evidence type="ECO:0000256" key="5">
    <source>
        <dbReference type="ARBA" id="ARBA00022692"/>
    </source>
</evidence>
<keyword evidence="5 9" id="KW-0812">Transmembrane</keyword>
<evidence type="ECO:0000256" key="1">
    <source>
        <dbReference type="ARBA" id="ARBA00004533"/>
    </source>
</evidence>
<evidence type="ECO:0000256" key="8">
    <source>
        <dbReference type="ARBA" id="ARBA00023136"/>
    </source>
</evidence>
<evidence type="ECO:0000256" key="6">
    <source>
        <dbReference type="ARBA" id="ARBA00022927"/>
    </source>
</evidence>
<dbReference type="GO" id="GO:0005886">
    <property type="term" value="C:plasma membrane"/>
    <property type="evidence" value="ECO:0007669"/>
    <property type="project" value="UniProtKB-SubCell"/>
</dbReference>
<keyword evidence="12" id="KW-1185">Reference proteome</keyword>
<evidence type="ECO:0000256" key="4">
    <source>
        <dbReference type="ARBA" id="ARBA00022519"/>
    </source>
</evidence>
<dbReference type="EMBL" id="LACI01000052">
    <property type="protein sequence ID" value="KJU87692.1"/>
    <property type="molecule type" value="Genomic_DNA"/>
</dbReference>
<sequence>MHRLRDILTRERAVLLAGVMLFAALILLSLYVVRDIITFRLRDTIVKRPPTVDKPLQPQKSLMDYSTVVSNNPFGVKSEGLSPLTGSKKTADAVVTTNLRLIGTIAGNKGTGYAVIEDERGAQEVFKTGDTVFKTSALEKVFPDSVTLKDGTRLALIEIPLTTTVQQPAPVAPPAATSDGFIRPTATNTYALSARKVQEAIDNPKALMTEARLQPRYNNGKQEGFLLQEIKQGGIYEQLGLKNGDVLLSINKYDITNPETGLQAFSALRGVNDLQLDILRGGTKVTLNYQIK</sequence>
<reference evidence="11 12" key="1">
    <citation type="submission" date="2015-02" db="EMBL/GenBank/DDBJ databases">
        <title>Single-cell genomics of uncultivated deep-branching MTB reveals a conserved set of magnetosome genes.</title>
        <authorList>
            <person name="Kolinko S."/>
            <person name="Richter M."/>
            <person name="Glockner F.O."/>
            <person name="Brachmann A."/>
            <person name="Schuler D."/>
        </authorList>
    </citation>
    <scope>NUCLEOTIDE SEQUENCE [LARGE SCALE GENOMIC DNA]</scope>
    <source>
        <strain evidence="11">TM-1</strain>
    </source>
</reference>
<dbReference type="GO" id="GO:0015031">
    <property type="term" value="P:protein transport"/>
    <property type="evidence" value="ECO:0007669"/>
    <property type="project" value="UniProtKB-KW"/>
</dbReference>
<evidence type="ECO:0000256" key="7">
    <source>
        <dbReference type="ARBA" id="ARBA00022989"/>
    </source>
</evidence>
<keyword evidence="7 9" id="KW-1133">Transmembrane helix</keyword>
<comment type="subcellular location">
    <subcellularLocation>
        <location evidence="1">Cell inner membrane</location>
    </subcellularLocation>
</comment>
<keyword evidence="2" id="KW-0813">Transport</keyword>
<evidence type="ECO:0000313" key="12">
    <source>
        <dbReference type="Proteomes" id="UP000033423"/>
    </source>
</evidence>
<keyword evidence="6" id="KW-0653">Protein transport</keyword>